<name>A0A840C5U4_9HYPH</name>
<dbReference type="InterPro" id="IPR018640">
    <property type="entry name" value="DUF2063"/>
</dbReference>
<dbReference type="RefSeq" id="WP_040405113.1">
    <property type="nucleotide sequence ID" value="NZ_JACIEN010000005.1"/>
</dbReference>
<dbReference type="Proteomes" id="UP000577362">
    <property type="component" value="Unassembled WGS sequence"/>
</dbReference>
<dbReference type="Pfam" id="PF09836">
    <property type="entry name" value="DUF2063"/>
    <property type="match status" value="1"/>
</dbReference>
<dbReference type="Gene3D" id="1.10.150.690">
    <property type="entry name" value="DUF2063"/>
    <property type="match status" value="1"/>
</dbReference>
<dbReference type="InterPro" id="IPR044922">
    <property type="entry name" value="DUF2063_N_sf"/>
</dbReference>
<gene>
    <name evidence="2" type="ORF">GGR16_003866</name>
</gene>
<evidence type="ECO:0000313" key="3">
    <source>
        <dbReference type="Proteomes" id="UP000577362"/>
    </source>
</evidence>
<dbReference type="AlphaFoldDB" id="A0A840C5U4"/>
<feature type="domain" description="Putative DNA-binding" evidence="1">
    <location>
        <begin position="22"/>
        <end position="108"/>
    </location>
</feature>
<protein>
    <recommendedName>
        <fullName evidence="1">Putative DNA-binding domain-containing protein</fullName>
    </recommendedName>
</protein>
<sequence>MQRPEHARGEAGGGLTYAARFSPGLLDPLQPTPAFVSGPGGKRADKRYNVYRNNVTVSLIEALGAVFPAVRRITGEDFFRAVARAYVRARPPSSPLLFEYGRDFPDFIAAWDHAAPAPWLADVARLERAWLDAYHAADAAPLEAQALAAVPAERLADIVFVAHPAARVVRSPFAAVTIFAAHRQEGQAQTIDAGTPEDALVTRPGLTVAVRHLPAGGAVFAARLLAGAPFATAASEALAEAPGFDLAANLAGLLAAGAFTSIIAGDGR</sequence>
<proteinExistence type="predicted"/>
<dbReference type="EMBL" id="JACIEN010000005">
    <property type="protein sequence ID" value="MBB4018819.1"/>
    <property type="molecule type" value="Genomic_DNA"/>
</dbReference>
<accession>A0A840C5U4</accession>
<evidence type="ECO:0000313" key="2">
    <source>
        <dbReference type="EMBL" id="MBB4018819.1"/>
    </source>
</evidence>
<comment type="caution">
    <text evidence="2">The sequence shown here is derived from an EMBL/GenBank/DDBJ whole genome shotgun (WGS) entry which is preliminary data.</text>
</comment>
<organism evidence="2 3">
    <name type="scientific">Chelatococcus caeni</name>
    <dbReference type="NCBI Taxonomy" id="1348468"/>
    <lineage>
        <taxon>Bacteria</taxon>
        <taxon>Pseudomonadati</taxon>
        <taxon>Pseudomonadota</taxon>
        <taxon>Alphaproteobacteria</taxon>
        <taxon>Hyphomicrobiales</taxon>
        <taxon>Chelatococcaceae</taxon>
        <taxon>Chelatococcus</taxon>
    </lineage>
</organism>
<evidence type="ECO:0000259" key="1">
    <source>
        <dbReference type="Pfam" id="PF09836"/>
    </source>
</evidence>
<keyword evidence="3" id="KW-1185">Reference proteome</keyword>
<reference evidence="2 3" key="1">
    <citation type="submission" date="2020-08" db="EMBL/GenBank/DDBJ databases">
        <title>Genomic Encyclopedia of Type Strains, Phase IV (KMG-IV): sequencing the most valuable type-strain genomes for metagenomic binning, comparative biology and taxonomic classification.</title>
        <authorList>
            <person name="Goeker M."/>
        </authorList>
    </citation>
    <scope>NUCLEOTIDE SEQUENCE [LARGE SCALE GENOMIC DNA]</scope>
    <source>
        <strain evidence="2 3">DSM 103737</strain>
    </source>
</reference>